<gene>
    <name evidence="8" type="ORF">BC793_13856</name>
</gene>
<dbReference type="Gene3D" id="1.10.10.10">
    <property type="entry name" value="Winged helix-like DNA-binding domain superfamily/Winged helix DNA-binding domain"/>
    <property type="match status" value="1"/>
</dbReference>
<dbReference type="NCBIfam" id="TIGR02983">
    <property type="entry name" value="SigE-fam_strep"/>
    <property type="match status" value="1"/>
</dbReference>
<evidence type="ECO:0000256" key="3">
    <source>
        <dbReference type="ARBA" id="ARBA00023082"/>
    </source>
</evidence>
<evidence type="ECO:0000256" key="5">
    <source>
        <dbReference type="ARBA" id="ARBA00023163"/>
    </source>
</evidence>
<evidence type="ECO:0000313" key="9">
    <source>
        <dbReference type="Proteomes" id="UP000245697"/>
    </source>
</evidence>
<feature type="domain" description="RNA polymerase sigma-70 region 2" evidence="6">
    <location>
        <begin position="14"/>
        <end position="79"/>
    </location>
</feature>
<dbReference type="InterPro" id="IPR007627">
    <property type="entry name" value="RNA_pol_sigma70_r2"/>
</dbReference>
<evidence type="ECO:0000256" key="2">
    <source>
        <dbReference type="ARBA" id="ARBA00023015"/>
    </source>
</evidence>
<dbReference type="Gene3D" id="1.10.1740.10">
    <property type="match status" value="1"/>
</dbReference>
<evidence type="ECO:0000259" key="6">
    <source>
        <dbReference type="Pfam" id="PF04542"/>
    </source>
</evidence>
<dbReference type="GO" id="GO:0006352">
    <property type="term" value="P:DNA-templated transcription initiation"/>
    <property type="evidence" value="ECO:0007669"/>
    <property type="project" value="InterPro"/>
</dbReference>
<dbReference type="Proteomes" id="UP000245697">
    <property type="component" value="Unassembled WGS sequence"/>
</dbReference>
<dbReference type="SUPFAM" id="SSF88659">
    <property type="entry name" value="Sigma3 and sigma4 domains of RNA polymerase sigma factors"/>
    <property type="match status" value="1"/>
</dbReference>
<dbReference type="InterPro" id="IPR013325">
    <property type="entry name" value="RNA_pol_sigma_r2"/>
</dbReference>
<dbReference type="InterPro" id="IPR014325">
    <property type="entry name" value="RNA_pol_sigma-E_actinobac"/>
</dbReference>
<dbReference type="AlphaFoldDB" id="A0A316EK05"/>
<sequence>MRWTGVDSDFAAFVEARQHRLLRSAYLVCGDHHLAEDLLQGALVKLALRWNRVREGDPEAFLRTVMYRDAVSWWRRFRREQLSDAPPERPAGGDDVPSRLVFEAALRRLPPRQRAVLVLRYFDDLTEARTADILGVTVGTVKSQASAALRKLRDLAPELGEMVGKDRR</sequence>
<accession>A0A316EK05</accession>
<reference evidence="8 9" key="1">
    <citation type="submission" date="2018-05" db="EMBL/GenBank/DDBJ databases">
        <title>Genomic Encyclopedia of Archaeal and Bacterial Type Strains, Phase II (KMG-II): from individual species to whole genera.</title>
        <authorList>
            <person name="Goeker M."/>
        </authorList>
    </citation>
    <scope>NUCLEOTIDE SEQUENCE [LARGE SCALE GENOMIC DNA]</scope>
    <source>
        <strain evidence="8 9">DSM 45184</strain>
    </source>
</reference>
<comment type="similarity">
    <text evidence="1">Belongs to the sigma-70 factor family. ECF subfamily.</text>
</comment>
<keyword evidence="4" id="KW-0238">DNA-binding</keyword>
<dbReference type="InterPro" id="IPR014284">
    <property type="entry name" value="RNA_pol_sigma-70_dom"/>
</dbReference>
<dbReference type="EMBL" id="QGGR01000038">
    <property type="protein sequence ID" value="PWK30495.1"/>
    <property type="molecule type" value="Genomic_DNA"/>
</dbReference>
<proteinExistence type="inferred from homology"/>
<dbReference type="PANTHER" id="PTHR43133:SF50">
    <property type="entry name" value="ECF RNA POLYMERASE SIGMA FACTOR SIGM"/>
    <property type="match status" value="1"/>
</dbReference>
<dbReference type="InterPro" id="IPR036388">
    <property type="entry name" value="WH-like_DNA-bd_sf"/>
</dbReference>
<dbReference type="NCBIfam" id="TIGR02937">
    <property type="entry name" value="sigma70-ECF"/>
    <property type="match status" value="1"/>
</dbReference>
<dbReference type="InterPro" id="IPR013249">
    <property type="entry name" value="RNA_pol_sigma70_r4_t2"/>
</dbReference>
<dbReference type="GO" id="GO:0003677">
    <property type="term" value="F:DNA binding"/>
    <property type="evidence" value="ECO:0007669"/>
    <property type="project" value="UniProtKB-KW"/>
</dbReference>
<keyword evidence="2" id="KW-0805">Transcription regulation</keyword>
<evidence type="ECO:0000259" key="7">
    <source>
        <dbReference type="Pfam" id="PF08281"/>
    </source>
</evidence>
<protein>
    <submittedName>
        <fullName evidence="8">RNA polymerase sigma-70 factor (Sigma-E family)</fullName>
    </submittedName>
</protein>
<comment type="caution">
    <text evidence="8">The sequence shown here is derived from an EMBL/GenBank/DDBJ whole genome shotgun (WGS) entry which is preliminary data.</text>
</comment>
<evidence type="ECO:0000256" key="4">
    <source>
        <dbReference type="ARBA" id="ARBA00023125"/>
    </source>
</evidence>
<keyword evidence="3" id="KW-0731">Sigma factor</keyword>
<name>A0A316EK05_9ACTN</name>
<dbReference type="Pfam" id="PF04542">
    <property type="entry name" value="Sigma70_r2"/>
    <property type="match status" value="1"/>
</dbReference>
<dbReference type="PANTHER" id="PTHR43133">
    <property type="entry name" value="RNA POLYMERASE ECF-TYPE SIGMA FACTO"/>
    <property type="match status" value="1"/>
</dbReference>
<dbReference type="GO" id="GO:0016987">
    <property type="term" value="F:sigma factor activity"/>
    <property type="evidence" value="ECO:0007669"/>
    <property type="project" value="UniProtKB-KW"/>
</dbReference>
<dbReference type="InterPro" id="IPR013324">
    <property type="entry name" value="RNA_pol_sigma_r3/r4-like"/>
</dbReference>
<dbReference type="RefSeq" id="WP_109602565.1">
    <property type="nucleotide sequence ID" value="NZ_BONA01000097.1"/>
</dbReference>
<keyword evidence="9" id="KW-1185">Reference proteome</keyword>
<feature type="domain" description="RNA polymerase sigma factor 70 region 4 type 2" evidence="7">
    <location>
        <begin position="102"/>
        <end position="152"/>
    </location>
</feature>
<keyword evidence="5" id="KW-0804">Transcription</keyword>
<evidence type="ECO:0000313" key="8">
    <source>
        <dbReference type="EMBL" id="PWK30495.1"/>
    </source>
</evidence>
<evidence type="ECO:0000256" key="1">
    <source>
        <dbReference type="ARBA" id="ARBA00010641"/>
    </source>
</evidence>
<dbReference type="InterPro" id="IPR039425">
    <property type="entry name" value="RNA_pol_sigma-70-like"/>
</dbReference>
<dbReference type="OrthoDB" id="3692620at2"/>
<dbReference type="SUPFAM" id="SSF88946">
    <property type="entry name" value="Sigma2 domain of RNA polymerase sigma factors"/>
    <property type="match status" value="1"/>
</dbReference>
<organism evidence="8 9">
    <name type="scientific">Actinoplanes xinjiangensis</name>
    <dbReference type="NCBI Taxonomy" id="512350"/>
    <lineage>
        <taxon>Bacteria</taxon>
        <taxon>Bacillati</taxon>
        <taxon>Actinomycetota</taxon>
        <taxon>Actinomycetes</taxon>
        <taxon>Micromonosporales</taxon>
        <taxon>Micromonosporaceae</taxon>
        <taxon>Actinoplanes</taxon>
    </lineage>
</organism>
<dbReference type="CDD" id="cd06171">
    <property type="entry name" value="Sigma70_r4"/>
    <property type="match status" value="1"/>
</dbReference>
<dbReference type="Pfam" id="PF08281">
    <property type="entry name" value="Sigma70_r4_2"/>
    <property type="match status" value="1"/>
</dbReference>